<dbReference type="EMBL" id="KB007885">
    <property type="protein sequence ID" value="ELR22286.1"/>
    <property type="molecule type" value="Genomic_DNA"/>
</dbReference>
<dbReference type="SUPFAM" id="SSF50978">
    <property type="entry name" value="WD40 repeat-like"/>
    <property type="match status" value="1"/>
</dbReference>
<keyword evidence="1 3" id="KW-0853">WD repeat</keyword>
<dbReference type="InterPro" id="IPR015943">
    <property type="entry name" value="WD40/YVTN_repeat-like_dom_sf"/>
</dbReference>
<dbReference type="InterPro" id="IPR036047">
    <property type="entry name" value="F-box-like_dom_sf"/>
</dbReference>
<dbReference type="PANTHER" id="PTHR19848:SF8">
    <property type="entry name" value="F-BOX AND WD REPEAT DOMAIN CONTAINING 7"/>
    <property type="match status" value="1"/>
</dbReference>
<reference evidence="5 6" key="1">
    <citation type="journal article" date="2013" name="Genome Biol.">
        <title>Genome of Acanthamoeba castellanii highlights extensive lateral gene transfer and early evolution of tyrosine kinase signaling.</title>
        <authorList>
            <person name="Clarke M."/>
            <person name="Lohan A.J."/>
            <person name="Liu B."/>
            <person name="Lagkouvardos I."/>
            <person name="Roy S."/>
            <person name="Zafar N."/>
            <person name="Bertelli C."/>
            <person name="Schilde C."/>
            <person name="Kianianmomeni A."/>
            <person name="Burglin T.R."/>
            <person name="Frech C."/>
            <person name="Turcotte B."/>
            <person name="Kopec K.O."/>
            <person name="Synnott J.M."/>
            <person name="Choo C."/>
            <person name="Paponov I."/>
            <person name="Finkler A."/>
            <person name="Soon Heng Tan C."/>
            <person name="Hutchins A.P."/>
            <person name="Weinmeier T."/>
            <person name="Rattei T."/>
            <person name="Chu J.S."/>
            <person name="Gimenez G."/>
            <person name="Irimia M."/>
            <person name="Rigden D.J."/>
            <person name="Fitzpatrick D.A."/>
            <person name="Lorenzo-Morales J."/>
            <person name="Bateman A."/>
            <person name="Chiu C.H."/>
            <person name="Tang P."/>
            <person name="Hegemann P."/>
            <person name="Fromm H."/>
            <person name="Raoult D."/>
            <person name="Greub G."/>
            <person name="Miranda-Saavedra D."/>
            <person name="Chen N."/>
            <person name="Nash P."/>
            <person name="Ginger M.L."/>
            <person name="Horn M."/>
            <person name="Schaap P."/>
            <person name="Caler L."/>
            <person name="Loftus B."/>
        </authorList>
    </citation>
    <scope>NUCLEOTIDE SEQUENCE [LARGE SCALE GENOMIC DNA]</scope>
    <source>
        <strain evidence="5 6">Neff</strain>
    </source>
</reference>
<dbReference type="OrthoDB" id="10251741at2759"/>
<dbReference type="KEGG" id="acan:ACA1_251800"/>
<dbReference type="Pfam" id="PF00400">
    <property type="entry name" value="WD40"/>
    <property type="match status" value="4"/>
</dbReference>
<evidence type="ECO:0000313" key="5">
    <source>
        <dbReference type="EMBL" id="ELR22286.1"/>
    </source>
</evidence>
<dbReference type="SMART" id="SM00320">
    <property type="entry name" value="WD40"/>
    <property type="match status" value="5"/>
</dbReference>
<feature type="domain" description="F-box" evidence="4">
    <location>
        <begin position="1"/>
        <end position="55"/>
    </location>
</feature>
<dbReference type="Gene3D" id="2.130.10.10">
    <property type="entry name" value="YVTN repeat-like/Quinoprotein amine dehydrogenase"/>
    <property type="match status" value="2"/>
</dbReference>
<dbReference type="RefSeq" id="XP_004367542.1">
    <property type="nucleotide sequence ID" value="XM_004367485.1"/>
</dbReference>
<sequence>MSMEELPDEVLAIVLSFLAPRDLLLSVERLSLRFRALLSDEGTLTIFIYLLWSYLLKSYDGRQLPTATTTHDAAGGRRRGGGKLRAKWEERIRSESGWKALLKAQHMVTKDASSTRCYCMLFDEEQDVLLSGNTSGEVQVRRLGTSEMLNSWVAHKRGYLYSMTFVPSPEGNRLATGALDQVVRLWDLNQGQELCHLSGHTGSINALCVMPGDNKLVSCSVDHSTRVWDLEKEECAMVLVPEQQDSVKSVNCVLPWGPREVMTANNKGELLIFDTASGLVVATLQSGLRTILSLLRNPQNSNEIFVGGGPLRSESAGFPVLSYDVRMVNGHELVPLKRYLGNSEWVETATFNGLGHLVTGSNDGSINVFDVESGNCISKRWNNGNHSHAVSRLDRRITCMQASPLRLVSGSMDGLIRHWDFAPAF</sequence>
<dbReference type="InterPro" id="IPR036322">
    <property type="entry name" value="WD40_repeat_dom_sf"/>
</dbReference>
<dbReference type="STRING" id="1257118.L8HD10"/>
<dbReference type="SUPFAM" id="SSF81383">
    <property type="entry name" value="F-box domain"/>
    <property type="match status" value="1"/>
</dbReference>
<evidence type="ECO:0000256" key="2">
    <source>
        <dbReference type="ARBA" id="ARBA00022737"/>
    </source>
</evidence>
<organism evidence="5 6">
    <name type="scientific">Acanthamoeba castellanii (strain ATCC 30010 / Neff)</name>
    <dbReference type="NCBI Taxonomy" id="1257118"/>
    <lineage>
        <taxon>Eukaryota</taxon>
        <taxon>Amoebozoa</taxon>
        <taxon>Discosea</taxon>
        <taxon>Longamoebia</taxon>
        <taxon>Centramoebida</taxon>
        <taxon>Acanthamoebidae</taxon>
        <taxon>Acanthamoeba</taxon>
    </lineage>
</organism>
<feature type="repeat" description="WD" evidence="3">
    <location>
        <begin position="197"/>
        <end position="238"/>
    </location>
</feature>
<dbReference type="InterPro" id="IPR001810">
    <property type="entry name" value="F-box_dom"/>
</dbReference>
<dbReference type="Gene3D" id="1.20.1280.50">
    <property type="match status" value="1"/>
</dbReference>
<dbReference type="PROSITE" id="PS00678">
    <property type="entry name" value="WD_REPEATS_1"/>
    <property type="match status" value="2"/>
</dbReference>
<proteinExistence type="predicted"/>
<evidence type="ECO:0000259" key="4">
    <source>
        <dbReference type="PROSITE" id="PS50181"/>
    </source>
</evidence>
<dbReference type="PROSITE" id="PS50294">
    <property type="entry name" value="WD_REPEATS_REGION"/>
    <property type="match status" value="1"/>
</dbReference>
<accession>L8HD10</accession>
<dbReference type="GeneID" id="14923217"/>
<feature type="repeat" description="WD" evidence="3">
    <location>
        <begin position="168"/>
        <end position="196"/>
    </location>
</feature>
<name>L8HD10_ACACF</name>
<dbReference type="InterPro" id="IPR001680">
    <property type="entry name" value="WD40_rpt"/>
</dbReference>
<gene>
    <name evidence="5" type="ORF">ACA1_251800</name>
</gene>
<evidence type="ECO:0000313" key="6">
    <source>
        <dbReference type="Proteomes" id="UP000011083"/>
    </source>
</evidence>
<dbReference type="AlphaFoldDB" id="L8HD10"/>
<dbReference type="PRINTS" id="PR00320">
    <property type="entry name" value="GPROTEINBRPT"/>
</dbReference>
<protein>
    <submittedName>
        <fullName evidence="5">WD domain, Gbeta repeat-containing protein</fullName>
    </submittedName>
</protein>
<keyword evidence="6" id="KW-1185">Reference proteome</keyword>
<evidence type="ECO:0000256" key="3">
    <source>
        <dbReference type="PROSITE-ProRule" id="PRU00221"/>
    </source>
</evidence>
<dbReference type="PROSITE" id="PS50181">
    <property type="entry name" value="FBOX"/>
    <property type="match status" value="1"/>
</dbReference>
<dbReference type="InterPro" id="IPR020472">
    <property type="entry name" value="WD40_PAC1"/>
</dbReference>
<dbReference type="PROSITE" id="PS50082">
    <property type="entry name" value="WD_REPEATS_2"/>
    <property type="match status" value="2"/>
</dbReference>
<dbReference type="PANTHER" id="PTHR19848">
    <property type="entry name" value="WD40 REPEAT PROTEIN"/>
    <property type="match status" value="1"/>
</dbReference>
<keyword evidence="2" id="KW-0677">Repeat</keyword>
<evidence type="ECO:0000256" key="1">
    <source>
        <dbReference type="ARBA" id="ARBA00022574"/>
    </source>
</evidence>
<dbReference type="VEuPathDB" id="AmoebaDB:ACA1_251800"/>
<dbReference type="Proteomes" id="UP000011083">
    <property type="component" value="Unassembled WGS sequence"/>
</dbReference>
<dbReference type="InterPro" id="IPR019775">
    <property type="entry name" value="WD40_repeat_CS"/>
</dbReference>